<dbReference type="EMBL" id="OCYS01000157">
    <property type="protein sequence ID" value="SON93072.1"/>
    <property type="molecule type" value="Genomic_DNA"/>
</dbReference>
<keyword evidence="10" id="KW-1185">Reference proteome</keyword>
<feature type="site" description="Interaction with substrate rRNA" evidence="6">
    <location>
        <position position="49"/>
    </location>
</feature>
<dbReference type="InterPro" id="IPR029063">
    <property type="entry name" value="SAM-dependent_MTases_sf"/>
</dbReference>
<dbReference type="AlphaFoldDB" id="A0AB38E7G2"/>
<dbReference type="SUPFAM" id="SSF53335">
    <property type="entry name" value="S-adenosyl-L-methionine-dependent methyltransferases"/>
    <property type="match status" value="1"/>
</dbReference>
<dbReference type="EMBL" id="OCYT01000159">
    <property type="protein sequence ID" value="SON89866.1"/>
    <property type="molecule type" value="Genomic_DNA"/>
</dbReference>
<evidence type="ECO:0000256" key="4">
    <source>
        <dbReference type="ARBA" id="ARBA00022691"/>
    </source>
</evidence>
<feature type="binding site" evidence="6">
    <location>
        <position position="64"/>
    </location>
    <ligand>
        <name>S-adenosyl-L-methionine</name>
        <dbReference type="ChEBI" id="CHEBI:59789"/>
    </ligand>
</feature>
<keyword evidence="4 6" id="KW-0949">S-adenosyl-L-methionine</keyword>
<evidence type="ECO:0000256" key="6">
    <source>
        <dbReference type="HAMAP-Rule" id="MF_00934"/>
    </source>
</evidence>
<evidence type="ECO:0000313" key="10">
    <source>
        <dbReference type="Proteomes" id="UP000234181"/>
    </source>
</evidence>
<keyword evidence="5 6" id="KW-0694">RNA-binding</keyword>
<comment type="function">
    <text evidence="6">Specifically methylates the adenine in position 2030 of 23S rRNA.</text>
</comment>
<protein>
    <recommendedName>
        <fullName evidence="6">Ribosomal RNA large subunit methyltransferase J</fullName>
        <ecNumber evidence="6">2.1.1.266</ecNumber>
    </recommendedName>
    <alternativeName>
        <fullName evidence="6">23S rRNA (adenine(2030)-N6)-methyltransferase</fullName>
    </alternativeName>
    <alternativeName>
        <fullName evidence="6">23S rRNA m6A2030 methyltransferase</fullName>
    </alternativeName>
</protein>
<dbReference type="PANTHER" id="PTHR37426">
    <property type="entry name" value="RIBOSOMAL RNA LARGE SUBUNIT METHYLTRANSFERASE J"/>
    <property type="match status" value="1"/>
</dbReference>
<evidence type="ECO:0000313" key="8">
    <source>
        <dbReference type="EMBL" id="SON93072.1"/>
    </source>
</evidence>
<feature type="binding site" evidence="6">
    <location>
        <position position="162"/>
    </location>
    <ligand>
        <name>S-adenosyl-L-methionine</name>
        <dbReference type="ChEBI" id="CHEBI:59789"/>
    </ligand>
</feature>
<feature type="binding site" evidence="6">
    <location>
        <position position="180"/>
    </location>
    <ligand>
        <name>S-adenosyl-L-methionine</name>
        <dbReference type="ChEBI" id="CHEBI:59789"/>
    </ligand>
</feature>
<dbReference type="GO" id="GO:0003723">
    <property type="term" value="F:RNA binding"/>
    <property type="evidence" value="ECO:0007669"/>
    <property type="project" value="UniProtKB-UniRule"/>
</dbReference>
<keyword evidence="3 6" id="KW-0808">Transferase</keyword>
<dbReference type="Gene3D" id="3.40.50.150">
    <property type="entry name" value="Vaccinia Virus protein VP39"/>
    <property type="match status" value="1"/>
</dbReference>
<dbReference type="Pfam" id="PF04378">
    <property type="entry name" value="RsmJ"/>
    <property type="match status" value="1"/>
</dbReference>
<evidence type="ECO:0000256" key="3">
    <source>
        <dbReference type="ARBA" id="ARBA00022679"/>
    </source>
</evidence>
<feature type="active site" description="Proton acceptor" evidence="6">
    <location>
        <position position="231"/>
    </location>
</feature>
<keyword evidence="1 6" id="KW-0698">rRNA processing</keyword>
<name>A0AB38E7G2_XANCH</name>
<dbReference type="PANTHER" id="PTHR37426:SF1">
    <property type="entry name" value="RIBOSOMAL RNA LARGE SUBUNIT METHYLTRANSFERASE J"/>
    <property type="match status" value="1"/>
</dbReference>
<organism evidence="8 9">
    <name type="scientific">Xanthomonas campestris pv. phaseoli</name>
    <dbReference type="NCBI Taxonomy" id="317013"/>
    <lineage>
        <taxon>Bacteria</taxon>
        <taxon>Pseudomonadati</taxon>
        <taxon>Pseudomonadota</taxon>
        <taxon>Gammaproteobacteria</taxon>
        <taxon>Lysobacterales</taxon>
        <taxon>Lysobacteraceae</taxon>
        <taxon>Xanthomonas</taxon>
    </lineage>
</organism>
<proteinExistence type="inferred from homology"/>
<evidence type="ECO:0000256" key="5">
    <source>
        <dbReference type="ARBA" id="ARBA00022884"/>
    </source>
</evidence>
<evidence type="ECO:0000313" key="9">
    <source>
        <dbReference type="Proteomes" id="UP000234166"/>
    </source>
</evidence>
<dbReference type="EC" id="2.1.1.266" evidence="6"/>
<accession>A0AB38E7G2</accession>
<comment type="caution">
    <text evidence="8">The sequence shown here is derived from an EMBL/GenBank/DDBJ whole genome shotgun (WGS) entry which is preliminary data.</text>
</comment>
<dbReference type="GO" id="GO:0070475">
    <property type="term" value="P:rRNA base methylation"/>
    <property type="evidence" value="ECO:0007669"/>
    <property type="project" value="UniProtKB-UniRule"/>
</dbReference>
<evidence type="ECO:0000256" key="2">
    <source>
        <dbReference type="ARBA" id="ARBA00022603"/>
    </source>
</evidence>
<dbReference type="FunFam" id="3.40.50.150:FF:000037">
    <property type="entry name" value="Ribosomal RNA large subunit methyltransferase J"/>
    <property type="match status" value="1"/>
</dbReference>
<comment type="subunit">
    <text evidence="6">Monomer.</text>
</comment>
<dbReference type="GO" id="GO:0036307">
    <property type="term" value="F:23S rRNA (adenine(2030)-N(6))-methyltransferase activity"/>
    <property type="evidence" value="ECO:0007669"/>
    <property type="project" value="UniProtKB-UniRule"/>
</dbReference>
<comment type="similarity">
    <text evidence="6">Belongs to the RlmJ family.</text>
</comment>
<dbReference type="Proteomes" id="UP000234181">
    <property type="component" value="Unassembled WGS sequence"/>
</dbReference>
<evidence type="ECO:0000313" key="7">
    <source>
        <dbReference type="EMBL" id="SON89866.1"/>
    </source>
</evidence>
<dbReference type="GO" id="GO:0005829">
    <property type="term" value="C:cytosol"/>
    <property type="evidence" value="ECO:0007669"/>
    <property type="project" value="TreeGrafter"/>
</dbReference>
<dbReference type="InterPro" id="IPR007473">
    <property type="entry name" value="RlmJ"/>
</dbReference>
<reference evidence="9 10" key="1">
    <citation type="submission" date="2017-10" db="EMBL/GenBank/DDBJ databases">
        <authorList>
            <person name="Regsiter A."/>
            <person name="William W."/>
        </authorList>
    </citation>
    <scope>NUCLEOTIDE SEQUENCE [LARGE SCALE GENOMIC DNA]</scope>
    <source>
        <strain evidence="7 10">CFBP6984</strain>
        <strain evidence="8 9">CFBP7430</strain>
    </source>
</reference>
<feature type="binding site" evidence="6">
    <location>
        <begin position="205"/>
        <end position="206"/>
    </location>
    <ligand>
        <name>S-adenosyl-L-methionine</name>
        <dbReference type="ChEBI" id="CHEBI:59789"/>
    </ligand>
</feature>
<dbReference type="Proteomes" id="UP000234166">
    <property type="component" value="Unassembled WGS sequence"/>
</dbReference>
<dbReference type="HAMAP" id="MF_00934">
    <property type="entry name" value="23SrRNA_methyltr_J"/>
    <property type="match status" value="1"/>
</dbReference>
<sequence length="348" mass="38625">MAWQDRTHIPMLLAASRSLWRSPHRACTASAAMGGNKSRRSLYTAAMNYRHAFHAGNHADVLKHIALLALIDTLKRKDTPFFVLDTHAGRGRYQLGSEESRKTNEADAGVMRLMAEASLPEVVERYLRAVQADNQSVARPAMPGQKPTRPTAGIQLNYYPGSPLLAAQALREQDRMAFCELQPDEAEALKALFARDSRVRVHAGDGYAAIRAFLPPRAGNTKIGRGLVLIDPPYEAQDAEYPQIIHSVREALARWPQAICMVWYPIKLRRSLQPFMRKAAALPAKSVLVAELQVRPDDSPLRLTGSGLLIVNAPWQFDQLLAPALPVLKQHLGEPGASTRLEWLRQDG</sequence>
<comment type="catalytic activity">
    <reaction evidence="6">
        <text>adenosine(2030) in 23S rRNA + S-adenosyl-L-methionine = N(6)-methyladenosine(2030) in 23S rRNA + S-adenosyl-L-homocysteine + H(+)</text>
        <dbReference type="Rhea" id="RHEA:43736"/>
        <dbReference type="Rhea" id="RHEA-COMP:10668"/>
        <dbReference type="Rhea" id="RHEA-COMP:10669"/>
        <dbReference type="ChEBI" id="CHEBI:15378"/>
        <dbReference type="ChEBI" id="CHEBI:57856"/>
        <dbReference type="ChEBI" id="CHEBI:59789"/>
        <dbReference type="ChEBI" id="CHEBI:74411"/>
        <dbReference type="ChEBI" id="CHEBI:74449"/>
        <dbReference type="EC" id="2.1.1.266"/>
    </reaction>
</comment>
<feature type="binding site" evidence="6">
    <location>
        <position position="87"/>
    </location>
    <ligand>
        <name>S-adenosyl-L-methionine</name>
        <dbReference type="ChEBI" id="CHEBI:59789"/>
    </ligand>
</feature>
<evidence type="ECO:0000256" key="1">
    <source>
        <dbReference type="ARBA" id="ARBA00022552"/>
    </source>
</evidence>
<keyword evidence="2 6" id="KW-0489">Methyltransferase</keyword>
<gene>
    <name evidence="6" type="primary">rlmJ</name>
    <name evidence="7" type="ORF">XAP6984_980084</name>
    <name evidence="8" type="ORF">XAP7430_970084</name>
</gene>
<feature type="binding site" evidence="6">
    <location>
        <position position="231"/>
    </location>
    <ligand>
        <name>S-adenosyl-L-methionine</name>
        <dbReference type="ChEBI" id="CHEBI:59789"/>
    </ligand>
</feature>